<name>A0A432XJK7_9GAMM</name>
<gene>
    <name evidence="2" type="ORF">CWE25_13195</name>
</gene>
<proteinExistence type="predicted"/>
<protein>
    <submittedName>
        <fullName evidence="2">N-acetyltransferase</fullName>
    </submittedName>
</protein>
<evidence type="ECO:0000313" key="3">
    <source>
        <dbReference type="Proteomes" id="UP000287330"/>
    </source>
</evidence>
<dbReference type="Proteomes" id="UP000287330">
    <property type="component" value="Unassembled WGS sequence"/>
</dbReference>
<feature type="domain" description="N-acetyltransferase" evidence="1">
    <location>
        <begin position="19"/>
        <end position="158"/>
    </location>
</feature>
<dbReference type="AlphaFoldDB" id="A0A432XJK7"/>
<keyword evidence="2" id="KW-0808">Transferase</keyword>
<keyword evidence="3" id="KW-1185">Reference proteome</keyword>
<dbReference type="Pfam" id="PF13508">
    <property type="entry name" value="Acetyltransf_7"/>
    <property type="match status" value="1"/>
</dbReference>
<sequence>MQNSFTKEIDEVLQLEAEGMLSDLSTSPLLLANFLSFDKRDRERAVNYIRSVLDECYKEGHLKVAIFHESQHLYGYAIFFTTPNAEYPTYLHKIFVKEPYRNQGLGGKLLQSIVKGNSRVALLCPIDKVAFYESHGFNYSQPFEVPDNEKFRLSRGLYSDLCLMKNYQEQSEIPLFFLNDNDLTDILGL</sequence>
<reference evidence="3" key="1">
    <citation type="journal article" date="2018" name="Front. Microbiol.">
        <title>Genome-Based Analysis Reveals the Taxonomy and Diversity of the Family Idiomarinaceae.</title>
        <authorList>
            <person name="Liu Y."/>
            <person name="Lai Q."/>
            <person name="Shao Z."/>
        </authorList>
    </citation>
    <scope>NUCLEOTIDE SEQUENCE [LARGE SCALE GENOMIC DNA]</scope>
    <source>
        <strain evidence="3">F23</strain>
    </source>
</reference>
<dbReference type="SUPFAM" id="SSF55729">
    <property type="entry name" value="Acyl-CoA N-acyltransferases (Nat)"/>
    <property type="match status" value="1"/>
</dbReference>
<evidence type="ECO:0000259" key="1">
    <source>
        <dbReference type="PROSITE" id="PS51186"/>
    </source>
</evidence>
<organism evidence="2 3">
    <name type="scientific">Idiomarina fontislapidosi</name>
    <dbReference type="NCBI Taxonomy" id="263723"/>
    <lineage>
        <taxon>Bacteria</taxon>
        <taxon>Pseudomonadati</taxon>
        <taxon>Pseudomonadota</taxon>
        <taxon>Gammaproteobacteria</taxon>
        <taxon>Alteromonadales</taxon>
        <taxon>Idiomarinaceae</taxon>
        <taxon>Idiomarina</taxon>
    </lineage>
</organism>
<dbReference type="OrthoDB" id="3216107at2"/>
<dbReference type="CDD" id="cd04301">
    <property type="entry name" value="NAT_SF"/>
    <property type="match status" value="1"/>
</dbReference>
<dbReference type="Gene3D" id="3.40.630.30">
    <property type="match status" value="1"/>
</dbReference>
<dbReference type="GO" id="GO:0016747">
    <property type="term" value="F:acyltransferase activity, transferring groups other than amino-acyl groups"/>
    <property type="evidence" value="ECO:0007669"/>
    <property type="project" value="InterPro"/>
</dbReference>
<accession>A0A432XJK7</accession>
<dbReference type="RefSeq" id="WP_110576472.1">
    <property type="nucleotide sequence ID" value="NZ_PIPV01000022.1"/>
</dbReference>
<dbReference type="PROSITE" id="PS51186">
    <property type="entry name" value="GNAT"/>
    <property type="match status" value="1"/>
</dbReference>
<dbReference type="InterPro" id="IPR016181">
    <property type="entry name" value="Acyl_CoA_acyltransferase"/>
</dbReference>
<dbReference type="EMBL" id="PIPV01000022">
    <property type="protein sequence ID" value="RUO48895.1"/>
    <property type="molecule type" value="Genomic_DNA"/>
</dbReference>
<dbReference type="InterPro" id="IPR000182">
    <property type="entry name" value="GNAT_dom"/>
</dbReference>
<comment type="caution">
    <text evidence="2">The sequence shown here is derived from an EMBL/GenBank/DDBJ whole genome shotgun (WGS) entry which is preliminary data.</text>
</comment>
<evidence type="ECO:0000313" key="2">
    <source>
        <dbReference type="EMBL" id="RUO48895.1"/>
    </source>
</evidence>